<accession>A0A6L5GSC0</accession>
<keyword evidence="4 8" id="KW-0812">Transmembrane</keyword>
<evidence type="ECO:0000256" key="6">
    <source>
        <dbReference type="ARBA" id="ARBA00023136"/>
    </source>
</evidence>
<feature type="transmembrane region" description="Helical" evidence="8">
    <location>
        <begin position="166"/>
        <end position="186"/>
    </location>
</feature>
<feature type="transmembrane region" description="Helical" evidence="8">
    <location>
        <begin position="253"/>
        <end position="271"/>
    </location>
</feature>
<dbReference type="InterPro" id="IPR000917">
    <property type="entry name" value="Sulfatase_N"/>
</dbReference>
<dbReference type="InterPro" id="IPR017850">
    <property type="entry name" value="Alkaline_phosphatase_core_sf"/>
</dbReference>
<name>A0A6L5GSC0_9FIRM</name>
<dbReference type="Gene3D" id="3.40.720.10">
    <property type="entry name" value="Alkaline Phosphatase, subunit A"/>
    <property type="match status" value="1"/>
</dbReference>
<feature type="transmembrane region" description="Helical" evidence="8">
    <location>
        <begin position="107"/>
        <end position="131"/>
    </location>
</feature>
<dbReference type="SUPFAM" id="SSF53649">
    <property type="entry name" value="Alkaline phosphatase-like"/>
    <property type="match status" value="1"/>
</dbReference>
<reference evidence="10" key="1">
    <citation type="journal article" date="2020" name="Appl. Environ. Microbiol.">
        <title>Medium-Chain Fatty Acid Synthesis by 'Candidatus Weimeria bifida' gen. nov., sp. nov., and 'Candidatus Pseudoramibacter fermentans' sp. nov.</title>
        <authorList>
            <person name="Scarborough M.J."/>
            <person name="Myers K.S."/>
            <person name="Donohue T.J."/>
            <person name="Noguera D.R."/>
        </authorList>
    </citation>
    <scope>NUCLEOTIDE SEQUENCE</scope>
    <source>
        <strain evidence="10">EUB1.1</strain>
    </source>
</reference>
<feature type="transmembrane region" description="Helical" evidence="8">
    <location>
        <begin position="137"/>
        <end position="159"/>
    </location>
</feature>
<keyword evidence="5 8" id="KW-1133">Transmembrane helix</keyword>
<dbReference type="EMBL" id="VOGB01000004">
    <property type="protein sequence ID" value="MQM73008.1"/>
    <property type="molecule type" value="Genomic_DNA"/>
</dbReference>
<sequence>MEEQDQLQDQDDSKQHKEKKKRKTLKELKENRRMTLELPVETSILRLIFAVVYLAAGFILMAVFGQFEQTQIPSQYWGTTAVAILITALFIAITFKFEGEAKRNWRIILGVLIFFLIIAMHQTTCGMPVWTSSRFDPLGIFQFGVAVLIIGALILLFFAITNRLRLSIRIVMIALFILSCVNYFLLKFRGDPFYLGDLMTANTGLEVAKNYAIGISGTIIAGIYMAIAAYAVSTNVKTKYFADDKKKSRRLRLGALGATAAIAVLIAVLPLEDVYDSWSPSSNQYITAFTTNAKLLHVKKPSGYSATAAKNIVKNGSKKASAEVKKSTAAGKKATEAVASGKKPTIIAVMNESFSDLSVLGNFQTNEDYMPFFRSLSKNTVRGNLYVDVYGAGTCNTEYSFLTGNSTAFVPENTRPYQMYVNYQTPSLAKNLKAQGYETYAMHPGKSSAWKRNKVYPYLGFDHTYFYEDSFSNAALTRNSYVSDRATYQKIIDLYKNRGSKPQFIFDVTIANHGGYDVGTNGMEQVKITSMPNQKGSVEHTDADEYLTLIKESDTALKEMIDYFKSQDEPVAVVFFGDHQPRLDNSFYEDVKGKSLGSWSNEELQQRYITPYIIWTNYDINSQSGKNLSVNYLQTTLLQTLGLRTTAYDKYEQSMYDKMPVLNYKGAITSDGDYLTLDDAEKYNTQVQNYQKVLYNNMFDKHNRNRSLYLLKNAPDGKTDDELRPYLEKYRKKYGNNTLMNVVN</sequence>
<feature type="region of interest" description="Disordered" evidence="7">
    <location>
        <begin position="1"/>
        <end position="24"/>
    </location>
</feature>
<evidence type="ECO:0000256" key="2">
    <source>
        <dbReference type="ARBA" id="ARBA00004936"/>
    </source>
</evidence>
<dbReference type="PANTHER" id="PTHR47371">
    <property type="entry name" value="LIPOTEICHOIC ACID SYNTHASE"/>
    <property type="match status" value="1"/>
</dbReference>
<feature type="transmembrane region" description="Helical" evidence="8">
    <location>
        <begin position="43"/>
        <end position="64"/>
    </location>
</feature>
<keyword evidence="11" id="KW-1185">Reference proteome</keyword>
<feature type="transmembrane region" description="Helical" evidence="8">
    <location>
        <begin position="211"/>
        <end position="232"/>
    </location>
</feature>
<feature type="transmembrane region" description="Helical" evidence="8">
    <location>
        <begin position="76"/>
        <end position="95"/>
    </location>
</feature>
<evidence type="ECO:0000313" key="11">
    <source>
        <dbReference type="Proteomes" id="UP000473648"/>
    </source>
</evidence>
<comment type="caution">
    <text evidence="10">The sequence shown here is derived from an EMBL/GenBank/DDBJ whole genome shotgun (WGS) entry which is preliminary data.</text>
</comment>
<dbReference type="PANTHER" id="PTHR47371:SF3">
    <property type="entry name" value="PHOSPHOGLYCEROL TRANSFERASE I"/>
    <property type="match status" value="1"/>
</dbReference>
<evidence type="ECO:0000256" key="8">
    <source>
        <dbReference type="SAM" id="Phobius"/>
    </source>
</evidence>
<dbReference type="AlphaFoldDB" id="A0A6L5GSC0"/>
<dbReference type="GO" id="GO:0005886">
    <property type="term" value="C:plasma membrane"/>
    <property type="evidence" value="ECO:0007669"/>
    <property type="project" value="UniProtKB-SubCell"/>
</dbReference>
<comment type="subcellular location">
    <subcellularLocation>
        <location evidence="1">Cell membrane</location>
        <topology evidence="1">Multi-pass membrane protein</topology>
    </subcellularLocation>
</comment>
<evidence type="ECO:0000313" key="10">
    <source>
        <dbReference type="EMBL" id="MQM73008.1"/>
    </source>
</evidence>
<organism evidence="10 11">
    <name type="scientific">Candidatus Pseudoramibacter fermentans</name>
    <dbReference type="NCBI Taxonomy" id="2594427"/>
    <lineage>
        <taxon>Bacteria</taxon>
        <taxon>Bacillati</taxon>
        <taxon>Bacillota</taxon>
        <taxon>Clostridia</taxon>
        <taxon>Eubacteriales</taxon>
        <taxon>Eubacteriaceae</taxon>
        <taxon>Pseudoramibacter</taxon>
    </lineage>
</organism>
<feature type="domain" description="Sulfatase N-terminal" evidence="9">
    <location>
        <begin position="344"/>
        <end position="642"/>
    </location>
</feature>
<dbReference type="GO" id="GO:0016787">
    <property type="term" value="F:hydrolase activity"/>
    <property type="evidence" value="ECO:0007669"/>
    <property type="project" value="UniProtKB-KW"/>
</dbReference>
<dbReference type="InterPro" id="IPR050448">
    <property type="entry name" value="OpgB/LTA_synthase_biosynth"/>
</dbReference>
<keyword evidence="6 8" id="KW-0472">Membrane</keyword>
<feature type="compositionally biased region" description="Acidic residues" evidence="7">
    <location>
        <begin position="1"/>
        <end position="10"/>
    </location>
</feature>
<evidence type="ECO:0000256" key="4">
    <source>
        <dbReference type="ARBA" id="ARBA00022692"/>
    </source>
</evidence>
<comment type="pathway">
    <text evidence="2">Cell wall biogenesis; lipoteichoic acid biosynthesis.</text>
</comment>
<gene>
    <name evidence="10" type="ORF">FRC53_06220</name>
</gene>
<evidence type="ECO:0000256" key="5">
    <source>
        <dbReference type="ARBA" id="ARBA00022989"/>
    </source>
</evidence>
<evidence type="ECO:0000256" key="3">
    <source>
        <dbReference type="ARBA" id="ARBA00022475"/>
    </source>
</evidence>
<dbReference type="Proteomes" id="UP000473648">
    <property type="component" value="Unassembled WGS sequence"/>
</dbReference>
<evidence type="ECO:0000256" key="7">
    <source>
        <dbReference type="SAM" id="MobiDB-lite"/>
    </source>
</evidence>
<protein>
    <submittedName>
        <fullName evidence="10">Sulfatase-like hydrolase/transferase</fullName>
    </submittedName>
</protein>
<proteinExistence type="predicted"/>
<evidence type="ECO:0000259" key="9">
    <source>
        <dbReference type="Pfam" id="PF00884"/>
    </source>
</evidence>
<dbReference type="Pfam" id="PF00884">
    <property type="entry name" value="Sulfatase"/>
    <property type="match status" value="1"/>
</dbReference>
<dbReference type="GO" id="GO:0016740">
    <property type="term" value="F:transferase activity"/>
    <property type="evidence" value="ECO:0007669"/>
    <property type="project" value="UniProtKB-KW"/>
</dbReference>
<keyword evidence="3" id="KW-1003">Cell membrane</keyword>
<dbReference type="CDD" id="cd16015">
    <property type="entry name" value="LTA_synthase"/>
    <property type="match status" value="1"/>
</dbReference>
<evidence type="ECO:0000256" key="1">
    <source>
        <dbReference type="ARBA" id="ARBA00004651"/>
    </source>
</evidence>